<dbReference type="GO" id="GO:0071949">
    <property type="term" value="F:FAD binding"/>
    <property type="evidence" value="ECO:0007669"/>
    <property type="project" value="InterPro"/>
</dbReference>
<sequence>MSSKWWGWGEEGKTYHLPDPERFWTYIHGRLGPTDASSRLDSLEGLQLRPPRLSAAVMSALARIVGEGGISTEGPDRAVRSLGKGYKDLVRIRQGQVPNPTDLVAWPQTEEQVTALVELAAREGIAVIPFGGGTSVVGGVEPAGEGPALTLDLGEMTRVMGIDHQSATATVEAGVAGPDLERQLNAAGFTLGHFPQSFEYSTVGGWIATRSAGQKSTLYGKIEERVQGLRLAYPGGLLTTPAVPAAAAGPDLVQLIAGSEGTLG</sequence>
<accession>X0TCT6</accession>
<comment type="similarity">
    <text evidence="1">Belongs to the FAD-binding oxidoreductase/transferase type 4 family.</text>
</comment>
<dbReference type="InterPro" id="IPR016169">
    <property type="entry name" value="FAD-bd_PCMH_sub2"/>
</dbReference>
<dbReference type="InterPro" id="IPR036318">
    <property type="entry name" value="FAD-bd_PCMH-like_sf"/>
</dbReference>
<reference evidence="3" key="1">
    <citation type="journal article" date="2014" name="Front. Microbiol.">
        <title>High frequency of phylogenetically diverse reductive dehalogenase-homologous genes in deep subseafloor sedimentary metagenomes.</title>
        <authorList>
            <person name="Kawai M."/>
            <person name="Futagami T."/>
            <person name="Toyoda A."/>
            <person name="Takaki Y."/>
            <person name="Nishi S."/>
            <person name="Hori S."/>
            <person name="Arai W."/>
            <person name="Tsubouchi T."/>
            <person name="Morono Y."/>
            <person name="Uchiyama I."/>
            <person name="Ito T."/>
            <person name="Fujiyama A."/>
            <person name="Inagaki F."/>
            <person name="Takami H."/>
        </authorList>
    </citation>
    <scope>NUCLEOTIDE SEQUENCE</scope>
    <source>
        <strain evidence="3">Expedition CK06-06</strain>
    </source>
</reference>
<dbReference type="GO" id="GO:0008610">
    <property type="term" value="P:lipid biosynthetic process"/>
    <property type="evidence" value="ECO:0007669"/>
    <property type="project" value="InterPro"/>
</dbReference>
<dbReference type="Gene3D" id="3.30.465.10">
    <property type="match status" value="1"/>
</dbReference>
<evidence type="ECO:0000256" key="1">
    <source>
        <dbReference type="ARBA" id="ARBA00008000"/>
    </source>
</evidence>
<dbReference type="PANTHER" id="PTHR46568:SF1">
    <property type="entry name" value="ALKYLDIHYDROXYACETONEPHOSPHATE SYNTHASE, PEROXISOMAL"/>
    <property type="match status" value="1"/>
</dbReference>
<dbReference type="EMBL" id="BARS01000218">
    <property type="protein sequence ID" value="GAF73880.1"/>
    <property type="molecule type" value="Genomic_DNA"/>
</dbReference>
<dbReference type="PROSITE" id="PS51387">
    <property type="entry name" value="FAD_PCMH"/>
    <property type="match status" value="1"/>
</dbReference>
<feature type="non-terminal residue" evidence="3">
    <location>
        <position position="264"/>
    </location>
</feature>
<evidence type="ECO:0000313" key="3">
    <source>
        <dbReference type="EMBL" id="GAF73880.1"/>
    </source>
</evidence>
<organism evidence="3">
    <name type="scientific">marine sediment metagenome</name>
    <dbReference type="NCBI Taxonomy" id="412755"/>
    <lineage>
        <taxon>unclassified sequences</taxon>
        <taxon>metagenomes</taxon>
        <taxon>ecological metagenomes</taxon>
    </lineage>
</organism>
<dbReference type="InterPro" id="IPR016166">
    <property type="entry name" value="FAD-bd_PCMH"/>
</dbReference>
<dbReference type="SUPFAM" id="SSF56176">
    <property type="entry name" value="FAD-binding/transporter-associated domain-like"/>
    <property type="match status" value="1"/>
</dbReference>
<dbReference type="InterPro" id="IPR006094">
    <property type="entry name" value="Oxid_FAD_bind_N"/>
</dbReference>
<feature type="domain" description="FAD-binding PCMH-type" evidence="2">
    <location>
        <begin position="96"/>
        <end position="264"/>
    </location>
</feature>
<evidence type="ECO:0000259" key="2">
    <source>
        <dbReference type="PROSITE" id="PS51387"/>
    </source>
</evidence>
<dbReference type="InterPro" id="IPR025650">
    <property type="entry name" value="Alkyl-DHAP_Synthase"/>
</dbReference>
<comment type="caution">
    <text evidence="3">The sequence shown here is derived from an EMBL/GenBank/DDBJ whole genome shotgun (WGS) entry which is preliminary data.</text>
</comment>
<name>X0TCT6_9ZZZZ</name>
<dbReference type="PANTHER" id="PTHR46568">
    <property type="entry name" value="ALKYLDIHYDROXYACETONEPHOSPHATE SYNTHASE, PEROXISOMAL"/>
    <property type="match status" value="1"/>
</dbReference>
<dbReference type="Pfam" id="PF01565">
    <property type="entry name" value="FAD_binding_4"/>
    <property type="match status" value="1"/>
</dbReference>
<protein>
    <recommendedName>
        <fullName evidence="2">FAD-binding PCMH-type domain-containing protein</fullName>
    </recommendedName>
</protein>
<dbReference type="AlphaFoldDB" id="X0TCT6"/>
<dbReference type="GO" id="GO:0008609">
    <property type="term" value="F:alkylglycerone-phosphate synthase activity"/>
    <property type="evidence" value="ECO:0007669"/>
    <property type="project" value="InterPro"/>
</dbReference>
<proteinExistence type="inferred from homology"/>
<gene>
    <name evidence="3" type="ORF">S01H1_00602</name>
</gene>